<keyword evidence="5 7" id="KW-0378">Hydrolase</keyword>
<evidence type="ECO:0000256" key="2">
    <source>
        <dbReference type="ARBA" id="ARBA00009370"/>
    </source>
</evidence>
<evidence type="ECO:0000313" key="10">
    <source>
        <dbReference type="Proteomes" id="UP000428330"/>
    </source>
</evidence>
<dbReference type="InterPro" id="IPR008523">
    <property type="entry name" value="DUF805"/>
</dbReference>
<reference evidence="10" key="1">
    <citation type="submission" date="2018-12" db="EMBL/GenBank/DDBJ databases">
        <title>Complete genome sequence of Roseovarius sp. MME-070.</title>
        <authorList>
            <person name="Nam Y.-D."/>
            <person name="Kang J."/>
            <person name="Chung W.-H."/>
            <person name="Park Y.S."/>
        </authorList>
    </citation>
    <scope>NUCLEOTIDE SEQUENCE [LARGE SCALE GENOMIC DNA]</scope>
    <source>
        <strain evidence="10">MME-070</strain>
    </source>
</reference>
<dbReference type="InterPro" id="IPR000223">
    <property type="entry name" value="Pept_S26A_signal_pept_1"/>
</dbReference>
<protein>
    <recommendedName>
        <fullName evidence="4 7">Signal peptidase I</fullName>
        <ecNumber evidence="3 7">3.4.21.89</ecNumber>
    </recommendedName>
</protein>
<dbReference type="RefSeq" id="WP_157708081.1">
    <property type="nucleotide sequence ID" value="NZ_CP034348.1"/>
</dbReference>
<dbReference type="EMBL" id="CP034348">
    <property type="protein sequence ID" value="QGX99399.1"/>
    <property type="molecule type" value="Genomic_DNA"/>
</dbReference>
<feature type="transmembrane region" description="Helical" evidence="7">
    <location>
        <begin position="49"/>
        <end position="68"/>
    </location>
</feature>
<dbReference type="AlphaFoldDB" id="A0A6I6IQN9"/>
<dbReference type="GO" id="GO:0006465">
    <property type="term" value="P:signal peptide processing"/>
    <property type="evidence" value="ECO:0007669"/>
    <property type="project" value="InterPro"/>
</dbReference>
<dbReference type="Pfam" id="PF05656">
    <property type="entry name" value="DUF805"/>
    <property type="match status" value="1"/>
</dbReference>
<dbReference type="Proteomes" id="UP000428330">
    <property type="component" value="Chromosome"/>
</dbReference>
<gene>
    <name evidence="9" type="primary">lepB</name>
    <name evidence="9" type="ORF">EI983_14460</name>
</gene>
<dbReference type="KEGG" id="rom:EI983_14460"/>
<dbReference type="PANTHER" id="PTHR43390:SF1">
    <property type="entry name" value="CHLOROPLAST PROCESSING PEPTIDASE"/>
    <property type="match status" value="1"/>
</dbReference>
<keyword evidence="10" id="KW-1185">Reference proteome</keyword>
<dbReference type="SUPFAM" id="SSF51306">
    <property type="entry name" value="LexA/Signal peptidase"/>
    <property type="match status" value="1"/>
</dbReference>
<feature type="transmembrane region" description="Helical" evidence="7">
    <location>
        <begin position="80"/>
        <end position="103"/>
    </location>
</feature>
<dbReference type="OrthoDB" id="9815782at2"/>
<dbReference type="GO" id="GO:0004252">
    <property type="term" value="F:serine-type endopeptidase activity"/>
    <property type="evidence" value="ECO:0007669"/>
    <property type="project" value="InterPro"/>
</dbReference>
<keyword evidence="7" id="KW-1133">Transmembrane helix</keyword>
<name>A0A6I6IQN9_9RHOB</name>
<evidence type="ECO:0000256" key="1">
    <source>
        <dbReference type="ARBA" id="ARBA00000677"/>
    </source>
</evidence>
<dbReference type="PRINTS" id="PR00727">
    <property type="entry name" value="LEADERPTASE"/>
</dbReference>
<dbReference type="GO" id="GO:0016020">
    <property type="term" value="C:membrane"/>
    <property type="evidence" value="ECO:0007669"/>
    <property type="project" value="UniProtKB-SubCell"/>
</dbReference>
<dbReference type="GO" id="GO:0009003">
    <property type="term" value="F:signal peptidase activity"/>
    <property type="evidence" value="ECO:0007669"/>
    <property type="project" value="UniProtKB-EC"/>
</dbReference>
<dbReference type="InterPro" id="IPR036286">
    <property type="entry name" value="LexA/Signal_pep-like_sf"/>
</dbReference>
<dbReference type="CDD" id="cd06530">
    <property type="entry name" value="S26_SPase_I"/>
    <property type="match status" value="1"/>
</dbReference>
<dbReference type="EC" id="3.4.21.89" evidence="3 7"/>
<organism evidence="9 10">
    <name type="scientific">Roseovarius faecimaris</name>
    <dbReference type="NCBI Taxonomy" id="2494550"/>
    <lineage>
        <taxon>Bacteria</taxon>
        <taxon>Pseudomonadati</taxon>
        <taxon>Pseudomonadota</taxon>
        <taxon>Alphaproteobacteria</taxon>
        <taxon>Rhodobacterales</taxon>
        <taxon>Roseobacteraceae</taxon>
        <taxon>Roseovarius</taxon>
    </lineage>
</organism>
<comment type="subcellular location">
    <subcellularLocation>
        <location evidence="7">Membrane</location>
        <topology evidence="7">Single-pass type II membrane protein</topology>
    </subcellularLocation>
</comment>
<sequence>MNTPARNSTASNLIRRGFDWSGTTGRLPYILVSVAAIGLASLIPVTRNFSGGNTAVFVALTMIFPIWLGHTRRRLRDVGWSGWLMWVAILPVVGLILTILLAFKPGGDLTAAADKGYSRLGFAVSLAFGAMLLSRAFWAPYWIPAGSMKPTLLVGDFIAVIPVNQPERGDILVFREPNRDAEFIKRLIGMPGDVVELRDGVVFLNGAALPQDRPREFVEAFAPQGSLRIMPRCLNEPNENEACIKTQLTEALPGGRRYDVLDISPHATDNIAPVTIPDGYYYFIGDHRDNSADSRLPHTAGGLGMIPRDELVGKVALVLFSSSGTHLLKAWTWRKGRFLKGVQ</sequence>
<dbReference type="Gene3D" id="2.10.109.10">
    <property type="entry name" value="Umud Fragment, subunit A"/>
    <property type="match status" value="1"/>
</dbReference>
<accession>A0A6I6IQN9</accession>
<dbReference type="PROSITE" id="PS00760">
    <property type="entry name" value="SPASE_I_2"/>
    <property type="match status" value="1"/>
</dbReference>
<comment type="similarity">
    <text evidence="2 7">Belongs to the peptidase S26 family.</text>
</comment>
<keyword evidence="7" id="KW-0812">Transmembrane</keyword>
<feature type="active site" evidence="6">
    <location>
        <position position="147"/>
    </location>
</feature>
<dbReference type="PANTHER" id="PTHR43390">
    <property type="entry name" value="SIGNAL PEPTIDASE I"/>
    <property type="match status" value="1"/>
</dbReference>
<keyword evidence="7" id="KW-0472">Membrane</keyword>
<evidence type="ECO:0000256" key="3">
    <source>
        <dbReference type="ARBA" id="ARBA00013208"/>
    </source>
</evidence>
<evidence type="ECO:0000256" key="4">
    <source>
        <dbReference type="ARBA" id="ARBA00019232"/>
    </source>
</evidence>
<feature type="transmembrane region" description="Helical" evidence="7">
    <location>
        <begin position="123"/>
        <end position="143"/>
    </location>
</feature>
<dbReference type="InterPro" id="IPR019758">
    <property type="entry name" value="Pept_S26A_signal_pept_1_CS"/>
</dbReference>
<proteinExistence type="inferred from homology"/>
<evidence type="ECO:0000313" key="9">
    <source>
        <dbReference type="EMBL" id="QGX99399.1"/>
    </source>
</evidence>
<evidence type="ECO:0000256" key="6">
    <source>
        <dbReference type="PIRSR" id="PIRSR600223-1"/>
    </source>
</evidence>
<evidence type="ECO:0000256" key="5">
    <source>
        <dbReference type="ARBA" id="ARBA00022801"/>
    </source>
</evidence>
<comment type="caution">
    <text evidence="7">Lacks conserved residue(s) required for the propagation of feature annotation.</text>
</comment>
<feature type="active site" evidence="6">
    <location>
        <position position="185"/>
    </location>
</feature>
<dbReference type="PROSITE" id="PS00761">
    <property type="entry name" value="SPASE_I_3"/>
    <property type="match status" value="1"/>
</dbReference>
<dbReference type="InterPro" id="IPR019757">
    <property type="entry name" value="Pept_S26A_signal_pept_1_Lys-AS"/>
</dbReference>
<feature type="transmembrane region" description="Helical" evidence="7">
    <location>
        <begin position="25"/>
        <end position="43"/>
    </location>
</feature>
<evidence type="ECO:0000259" key="8">
    <source>
        <dbReference type="Pfam" id="PF10502"/>
    </source>
</evidence>
<dbReference type="NCBIfam" id="TIGR02227">
    <property type="entry name" value="sigpep_I_bact"/>
    <property type="match status" value="1"/>
</dbReference>
<dbReference type="InterPro" id="IPR019533">
    <property type="entry name" value="Peptidase_S26"/>
</dbReference>
<feature type="domain" description="Peptidase S26" evidence="8">
    <location>
        <begin position="124"/>
        <end position="319"/>
    </location>
</feature>
<comment type="catalytic activity">
    <reaction evidence="1 7">
        <text>Cleavage of hydrophobic, N-terminal signal or leader sequences from secreted and periplasmic proteins.</text>
        <dbReference type="EC" id="3.4.21.89"/>
    </reaction>
</comment>
<dbReference type="Pfam" id="PF10502">
    <property type="entry name" value="Peptidase_S26"/>
    <property type="match status" value="1"/>
</dbReference>
<keyword evidence="7" id="KW-0645">Protease</keyword>
<evidence type="ECO:0000256" key="7">
    <source>
        <dbReference type="RuleBase" id="RU362042"/>
    </source>
</evidence>